<dbReference type="InterPro" id="IPR028082">
    <property type="entry name" value="Peripla_BP_I"/>
</dbReference>
<keyword evidence="3" id="KW-0804">Transcription</keyword>
<evidence type="ECO:0000313" key="5">
    <source>
        <dbReference type="EMBL" id="MEW1976407.1"/>
    </source>
</evidence>
<comment type="caution">
    <text evidence="5">The sequence shown here is derived from an EMBL/GenBank/DDBJ whole genome shotgun (WGS) entry which is preliminary data.</text>
</comment>
<gene>
    <name evidence="5" type="ORF">AB0301_15215</name>
</gene>
<sequence>MNTGRSESIGVISRNASNPGFAVALDGIMAVGAGAGISVIVAGTEYDIDLERAAIEHLLSRRVDALVVSPSHRAVTEPLHSAYDAGVPIVLWERRVDGLDVPVVQSDMSGAGRVVGRHLRSLGHRRVGYISTFPHAVPYRLGDEVGSTEISDRLQSIYSVFAQGGGRPSTDLVRFPARTSAAIQQAVVELLDEDDPPTALIASDAQIGLETLTVLRSRGVSIPDELSLIMFEDPPWASLVSPPLTVVVQPTYDMGRMAAEVALASIGTETRLQRLPVFPADLVLRDSVGPARH</sequence>
<reference evidence="5 6" key="1">
    <citation type="submission" date="2024-06" db="EMBL/GenBank/DDBJ databases">
        <title>The Natural Products Discovery Center: Release of the First 8490 Sequenced Strains for Exploring Actinobacteria Biosynthetic Diversity.</title>
        <authorList>
            <person name="Kalkreuter E."/>
            <person name="Kautsar S.A."/>
            <person name="Yang D."/>
            <person name="Bader C.D."/>
            <person name="Teijaro C.N."/>
            <person name="Fluegel L."/>
            <person name="Davis C.M."/>
            <person name="Simpson J.R."/>
            <person name="Lauterbach L."/>
            <person name="Steele A.D."/>
            <person name="Gui C."/>
            <person name="Meng S."/>
            <person name="Li G."/>
            <person name="Viehrig K."/>
            <person name="Ye F."/>
            <person name="Su P."/>
            <person name="Kiefer A.F."/>
            <person name="Nichols A."/>
            <person name="Cepeda A.J."/>
            <person name="Yan W."/>
            <person name="Fan B."/>
            <person name="Jiang Y."/>
            <person name="Adhikari A."/>
            <person name="Zheng C.-J."/>
            <person name="Schuster L."/>
            <person name="Cowan T.M."/>
            <person name="Smanski M.J."/>
            <person name="Chevrette M.G."/>
            <person name="De Carvalho L.P.S."/>
            <person name="Shen B."/>
        </authorList>
    </citation>
    <scope>NUCLEOTIDE SEQUENCE [LARGE SCALE GENOMIC DNA]</scope>
    <source>
        <strain evidence="5 6">NPDC077434</strain>
    </source>
</reference>
<feature type="domain" description="Transcriptional regulator LacI/GalR-like sensor" evidence="4">
    <location>
        <begin position="117"/>
        <end position="288"/>
    </location>
</feature>
<protein>
    <submittedName>
        <fullName evidence="5">Substrate-binding domain-containing protein</fullName>
    </submittedName>
</protein>
<dbReference type="Pfam" id="PF13377">
    <property type="entry name" value="Peripla_BP_3"/>
    <property type="match status" value="1"/>
</dbReference>
<dbReference type="EMBL" id="JBFBMH010000030">
    <property type="protein sequence ID" value="MEW1976407.1"/>
    <property type="molecule type" value="Genomic_DNA"/>
</dbReference>
<evidence type="ECO:0000256" key="2">
    <source>
        <dbReference type="ARBA" id="ARBA00023125"/>
    </source>
</evidence>
<dbReference type="InterPro" id="IPR046335">
    <property type="entry name" value="LacI/GalR-like_sensor"/>
</dbReference>
<proteinExistence type="predicted"/>
<accession>A0ABV3LKI3</accession>
<dbReference type="SUPFAM" id="SSF53822">
    <property type="entry name" value="Periplasmic binding protein-like I"/>
    <property type="match status" value="1"/>
</dbReference>
<evidence type="ECO:0000256" key="1">
    <source>
        <dbReference type="ARBA" id="ARBA00023015"/>
    </source>
</evidence>
<dbReference type="Proteomes" id="UP001553715">
    <property type="component" value="Unassembled WGS sequence"/>
</dbReference>
<dbReference type="PANTHER" id="PTHR30146">
    <property type="entry name" value="LACI-RELATED TRANSCRIPTIONAL REPRESSOR"/>
    <property type="match status" value="1"/>
</dbReference>
<keyword evidence="1" id="KW-0805">Transcription regulation</keyword>
<organism evidence="5 6">
    <name type="scientific">Microbacterium profundi</name>
    <dbReference type="NCBI Taxonomy" id="450380"/>
    <lineage>
        <taxon>Bacteria</taxon>
        <taxon>Bacillati</taxon>
        <taxon>Actinomycetota</taxon>
        <taxon>Actinomycetes</taxon>
        <taxon>Micrococcales</taxon>
        <taxon>Microbacteriaceae</taxon>
        <taxon>Microbacterium</taxon>
    </lineage>
</organism>
<dbReference type="Gene3D" id="3.40.50.2300">
    <property type="match status" value="2"/>
</dbReference>
<keyword evidence="6" id="KW-1185">Reference proteome</keyword>
<dbReference type="PANTHER" id="PTHR30146:SF109">
    <property type="entry name" value="HTH-TYPE TRANSCRIPTIONAL REGULATOR GALS"/>
    <property type="match status" value="1"/>
</dbReference>
<evidence type="ECO:0000313" key="6">
    <source>
        <dbReference type="Proteomes" id="UP001553715"/>
    </source>
</evidence>
<name>A0ABV3LKI3_9MICO</name>
<evidence type="ECO:0000256" key="3">
    <source>
        <dbReference type="ARBA" id="ARBA00023163"/>
    </source>
</evidence>
<dbReference type="CDD" id="cd06267">
    <property type="entry name" value="PBP1_LacI_sugar_binding-like"/>
    <property type="match status" value="1"/>
</dbReference>
<keyword evidence="2" id="KW-0238">DNA-binding</keyword>
<dbReference type="RefSeq" id="WP_366233377.1">
    <property type="nucleotide sequence ID" value="NZ_JBFBMH010000030.1"/>
</dbReference>
<evidence type="ECO:0000259" key="4">
    <source>
        <dbReference type="Pfam" id="PF13377"/>
    </source>
</evidence>